<accession>A0A7T4T8P5</accession>
<dbReference type="RefSeq" id="WP_042322435.1">
    <property type="nucleotide sequence ID" value="NZ_CP066075.1"/>
</dbReference>
<name>A0A7T4T8P5_9BURK</name>
<dbReference type="KEGG" id="pgis:I6I06_01155"/>
<keyword evidence="4" id="KW-1185">Reference proteome</keyword>
<evidence type="ECO:0000256" key="2">
    <source>
        <dbReference type="SAM" id="SignalP"/>
    </source>
</evidence>
<feature type="signal peptide" evidence="2">
    <location>
        <begin position="1"/>
        <end position="28"/>
    </location>
</feature>
<keyword evidence="2" id="KW-0732">Signal</keyword>
<feature type="chain" id="PRO_5032593367" description="Lipoprotein" evidence="2">
    <location>
        <begin position="29"/>
        <end position="119"/>
    </location>
</feature>
<feature type="compositionally biased region" description="Pro residues" evidence="1">
    <location>
        <begin position="106"/>
        <end position="119"/>
    </location>
</feature>
<dbReference type="EMBL" id="CP066075">
    <property type="protein sequence ID" value="QQC64142.1"/>
    <property type="molecule type" value="Genomic_DNA"/>
</dbReference>
<feature type="compositionally biased region" description="Polar residues" evidence="1">
    <location>
        <begin position="31"/>
        <end position="46"/>
    </location>
</feature>
<feature type="compositionally biased region" description="Polar residues" evidence="1">
    <location>
        <begin position="59"/>
        <end position="71"/>
    </location>
</feature>
<evidence type="ECO:0000313" key="4">
    <source>
        <dbReference type="Proteomes" id="UP000595610"/>
    </source>
</evidence>
<evidence type="ECO:0000256" key="1">
    <source>
        <dbReference type="SAM" id="MobiDB-lite"/>
    </source>
</evidence>
<dbReference type="AlphaFoldDB" id="A0A7T4T8P5"/>
<gene>
    <name evidence="3" type="ORF">I6I06_01155</name>
</gene>
<organism evidence="3 4">
    <name type="scientific">Paraburkholderia ginsengisoli</name>
    <dbReference type="NCBI Taxonomy" id="311231"/>
    <lineage>
        <taxon>Bacteria</taxon>
        <taxon>Pseudomonadati</taxon>
        <taxon>Pseudomonadota</taxon>
        <taxon>Betaproteobacteria</taxon>
        <taxon>Burkholderiales</taxon>
        <taxon>Burkholderiaceae</taxon>
        <taxon>Paraburkholderia</taxon>
    </lineage>
</organism>
<feature type="region of interest" description="Disordered" evidence="1">
    <location>
        <begin position="27"/>
        <end position="119"/>
    </location>
</feature>
<proteinExistence type="predicted"/>
<evidence type="ECO:0008006" key="5">
    <source>
        <dbReference type="Google" id="ProtNLM"/>
    </source>
</evidence>
<protein>
    <recommendedName>
        <fullName evidence="5">Lipoprotein</fullName>
    </recommendedName>
</protein>
<dbReference type="Proteomes" id="UP000595610">
    <property type="component" value="Chromosome 1"/>
</dbReference>
<evidence type="ECO:0000313" key="3">
    <source>
        <dbReference type="EMBL" id="QQC64142.1"/>
    </source>
</evidence>
<sequence length="119" mass="12184">MKRLSGTSKVVRVLLCAAACGFAAHAGAQGLSPQNDMNAPQNSTRLMPNAALGSEYPTHGNQQAGELNLNPTDPRAQLVNGLPNHTNSGGYGSPLAGVRTYVQPQSPTPAPAQPAAPSN</sequence>
<reference evidence="3 4" key="1">
    <citation type="submission" date="2020-12" db="EMBL/GenBank/DDBJ databases">
        <title>FDA dAtabase for Regulatory Grade micrObial Sequences (FDA-ARGOS): Supporting development and validation of Infectious Disease Dx tests.</title>
        <authorList>
            <person name="Nelson B."/>
            <person name="Plummer A."/>
            <person name="Tallon L."/>
            <person name="Sadzewicz L."/>
            <person name="Zhao X."/>
            <person name="Boylan J."/>
            <person name="Ott S."/>
            <person name="Bowen H."/>
            <person name="Vavikolanu K."/>
            <person name="Mehta A."/>
            <person name="Aluvathingal J."/>
            <person name="Nadendla S."/>
            <person name="Myers T."/>
            <person name="Yan Y."/>
            <person name="Sichtig H."/>
        </authorList>
    </citation>
    <scope>NUCLEOTIDE SEQUENCE [LARGE SCALE GENOMIC DNA]</scope>
    <source>
        <strain evidence="3 4">FDAARGOS_1049</strain>
    </source>
</reference>